<dbReference type="GO" id="GO:0046872">
    <property type="term" value="F:metal ion binding"/>
    <property type="evidence" value="ECO:0007669"/>
    <property type="project" value="UniProtKB-KW"/>
</dbReference>
<dbReference type="Gene3D" id="1.10.260.50">
    <property type="match status" value="1"/>
</dbReference>
<dbReference type="Proteomes" id="UP000325218">
    <property type="component" value="Unassembled WGS sequence"/>
</dbReference>
<keyword evidence="6" id="KW-0663">Pyridoxal phosphate</keyword>
<dbReference type="AlphaFoldDB" id="A0A5D0CQ48"/>
<comment type="catalytic activity">
    <reaction evidence="9">
        <text>(sulfur carrier)-H + L-cysteine = (sulfur carrier)-SH + L-alanine</text>
        <dbReference type="Rhea" id="RHEA:43892"/>
        <dbReference type="Rhea" id="RHEA-COMP:14737"/>
        <dbReference type="Rhea" id="RHEA-COMP:14739"/>
        <dbReference type="ChEBI" id="CHEBI:29917"/>
        <dbReference type="ChEBI" id="CHEBI:35235"/>
        <dbReference type="ChEBI" id="CHEBI:57972"/>
        <dbReference type="ChEBI" id="CHEBI:64428"/>
        <dbReference type="EC" id="2.8.1.7"/>
    </reaction>
</comment>
<dbReference type="Gene3D" id="3.40.640.10">
    <property type="entry name" value="Type I PLP-dependent aspartate aminotransferase-like (Major domain)"/>
    <property type="match status" value="1"/>
</dbReference>
<evidence type="ECO:0000256" key="4">
    <source>
        <dbReference type="ARBA" id="ARBA00022679"/>
    </source>
</evidence>
<keyword evidence="7" id="KW-0408">Iron</keyword>
<evidence type="ECO:0000256" key="5">
    <source>
        <dbReference type="ARBA" id="ARBA00022723"/>
    </source>
</evidence>
<evidence type="ECO:0000256" key="7">
    <source>
        <dbReference type="ARBA" id="ARBA00023004"/>
    </source>
</evidence>
<dbReference type="InterPro" id="IPR015422">
    <property type="entry name" value="PyrdxlP-dep_Trfase_small"/>
</dbReference>
<evidence type="ECO:0000256" key="3">
    <source>
        <dbReference type="ARBA" id="ARBA00012239"/>
    </source>
</evidence>
<dbReference type="OrthoDB" id="9808002at2"/>
<evidence type="ECO:0000313" key="12">
    <source>
        <dbReference type="EMBL" id="TYA11922.1"/>
    </source>
</evidence>
<evidence type="ECO:0000256" key="6">
    <source>
        <dbReference type="ARBA" id="ARBA00022898"/>
    </source>
</evidence>
<evidence type="ECO:0000256" key="9">
    <source>
        <dbReference type="ARBA" id="ARBA00050776"/>
    </source>
</evidence>
<dbReference type="InterPro" id="IPR000192">
    <property type="entry name" value="Aminotrans_V_dom"/>
</dbReference>
<protein>
    <recommendedName>
        <fullName evidence="3">cysteine desulfurase</fullName>
        <ecNumber evidence="3">2.8.1.7</ecNumber>
    </recommendedName>
</protein>
<evidence type="ECO:0000259" key="11">
    <source>
        <dbReference type="Pfam" id="PF00266"/>
    </source>
</evidence>
<dbReference type="GO" id="GO:0051536">
    <property type="term" value="F:iron-sulfur cluster binding"/>
    <property type="evidence" value="ECO:0007669"/>
    <property type="project" value="UniProtKB-KW"/>
</dbReference>
<gene>
    <name evidence="12" type="ORF">FRY98_14335</name>
</gene>
<organism evidence="12 13">
    <name type="scientific">Paenibacillus faecis</name>
    <dbReference type="NCBI Taxonomy" id="862114"/>
    <lineage>
        <taxon>Bacteria</taxon>
        <taxon>Bacillati</taxon>
        <taxon>Bacillota</taxon>
        <taxon>Bacilli</taxon>
        <taxon>Bacillales</taxon>
        <taxon>Paenibacillaceae</taxon>
        <taxon>Paenibacillus</taxon>
    </lineage>
</organism>
<dbReference type="InterPro" id="IPR015424">
    <property type="entry name" value="PyrdxlP-dep_Trfase"/>
</dbReference>
<evidence type="ECO:0000256" key="2">
    <source>
        <dbReference type="ARBA" id="ARBA00006490"/>
    </source>
</evidence>
<dbReference type="Pfam" id="PF00266">
    <property type="entry name" value="Aminotran_5"/>
    <property type="match status" value="1"/>
</dbReference>
<dbReference type="InterPro" id="IPR015421">
    <property type="entry name" value="PyrdxlP-dep_Trfase_major"/>
</dbReference>
<dbReference type="FunFam" id="3.40.640.10:FF:000084">
    <property type="entry name" value="IscS-like cysteine desulfurase"/>
    <property type="match status" value="1"/>
</dbReference>
<comment type="cofactor">
    <cofactor evidence="1 10">
        <name>pyridoxal 5'-phosphate</name>
        <dbReference type="ChEBI" id="CHEBI:597326"/>
    </cofactor>
</comment>
<evidence type="ECO:0000256" key="8">
    <source>
        <dbReference type="ARBA" id="ARBA00023014"/>
    </source>
</evidence>
<keyword evidence="8" id="KW-0411">Iron-sulfur</keyword>
<name>A0A5D0CQ48_9BACL</name>
<dbReference type="PANTHER" id="PTHR11601:SF34">
    <property type="entry name" value="CYSTEINE DESULFURASE"/>
    <property type="match status" value="1"/>
</dbReference>
<evidence type="ECO:0000256" key="10">
    <source>
        <dbReference type="RuleBase" id="RU004504"/>
    </source>
</evidence>
<reference evidence="12 13" key="1">
    <citation type="submission" date="2019-08" db="EMBL/GenBank/DDBJ databases">
        <title>Genome sequencing of Paenibacillus faecis DSM 23593(T).</title>
        <authorList>
            <person name="Kook J.-K."/>
            <person name="Park S.-N."/>
            <person name="Lim Y.K."/>
        </authorList>
    </citation>
    <scope>NUCLEOTIDE SEQUENCE [LARGE SCALE GENOMIC DNA]</scope>
    <source>
        <strain evidence="12 13">DSM 23593</strain>
    </source>
</reference>
<dbReference type="Gene3D" id="3.90.1150.10">
    <property type="entry name" value="Aspartate Aminotransferase, domain 1"/>
    <property type="match status" value="1"/>
</dbReference>
<dbReference type="GO" id="GO:0031071">
    <property type="term" value="F:cysteine desulfurase activity"/>
    <property type="evidence" value="ECO:0007669"/>
    <property type="project" value="UniProtKB-EC"/>
</dbReference>
<dbReference type="EC" id="2.8.1.7" evidence="3"/>
<keyword evidence="5" id="KW-0479">Metal-binding</keyword>
<comment type="similarity">
    <text evidence="2">Belongs to the class-V pyridoxal-phosphate-dependent aminotransferase family. NifS/IscS subfamily.</text>
</comment>
<evidence type="ECO:0000313" key="13">
    <source>
        <dbReference type="Proteomes" id="UP000325218"/>
    </source>
</evidence>
<feature type="domain" description="Aminotransferase class V" evidence="11">
    <location>
        <begin position="7"/>
        <end position="371"/>
    </location>
</feature>
<evidence type="ECO:0000256" key="1">
    <source>
        <dbReference type="ARBA" id="ARBA00001933"/>
    </source>
</evidence>
<sequence>MMMNPLYLDYCASTPLHPRVFQTMLDSARHCYANPSSVHDMGFKARLRVEESREKIARLLQVQPAEIIFTSGATESNNLAILGVIRAWMKKTGRTPHLIMSEIEHSSVYQCGKQLVEQGAEVSFLPVNRNGTVDPTSVKDALQANTVLVSVMHVNNETGAVQPIGEIAEVLRSMPDVLFHVDGVQGFGKIPVELEPIDLYTLSGHKIGGPKGIGLLVAKEYIELEPLMYGGEQEQGVRPGTTNVPAVLGLTEAIATALEEREEKAAYLTLLHKSAYSGLAAIPELVINSPEPPDSSPHIINFSYPKKGVTSAMMISMLGKRGIMVSSQSACSSKAKQSRVLMAMTQDEAISSSSIRLSFHEDVKLADVEYLVASIEQTVGELKVKNKFDLLKKQLAHK</sequence>
<keyword evidence="4" id="KW-0808">Transferase</keyword>
<proteinExistence type="inferred from homology"/>
<keyword evidence="13" id="KW-1185">Reference proteome</keyword>
<dbReference type="PANTHER" id="PTHR11601">
    <property type="entry name" value="CYSTEINE DESULFURYLASE FAMILY MEMBER"/>
    <property type="match status" value="1"/>
</dbReference>
<dbReference type="PIRSF" id="PIRSF005572">
    <property type="entry name" value="NifS"/>
    <property type="match status" value="1"/>
</dbReference>
<dbReference type="PROSITE" id="PS00595">
    <property type="entry name" value="AA_TRANSFER_CLASS_5"/>
    <property type="match status" value="1"/>
</dbReference>
<dbReference type="InterPro" id="IPR020578">
    <property type="entry name" value="Aminotrans_V_PyrdxlP_BS"/>
</dbReference>
<dbReference type="SUPFAM" id="SSF53383">
    <property type="entry name" value="PLP-dependent transferases"/>
    <property type="match status" value="1"/>
</dbReference>
<comment type="caution">
    <text evidence="12">The sequence shown here is derived from an EMBL/GenBank/DDBJ whole genome shotgun (WGS) entry which is preliminary data.</text>
</comment>
<accession>A0A5D0CQ48</accession>
<dbReference type="InterPro" id="IPR016454">
    <property type="entry name" value="Cysteine_dSase"/>
</dbReference>
<dbReference type="EMBL" id="VSDO01000003">
    <property type="protein sequence ID" value="TYA11922.1"/>
    <property type="molecule type" value="Genomic_DNA"/>
</dbReference>